<keyword evidence="2" id="KW-0677">Repeat</keyword>
<keyword evidence="1" id="KW-0732">Signal</keyword>
<dbReference type="InterPro" id="IPR051670">
    <property type="entry name" value="TNF_chemokine_rcpt-like"/>
</dbReference>
<evidence type="ECO:0000256" key="4">
    <source>
        <dbReference type="ARBA" id="ARBA00023180"/>
    </source>
</evidence>
<evidence type="ECO:0000259" key="6">
    <source>
        <dbReference type="PROSITE" id="PS50050"/>
    </source>
</evidence>
<feature type="domain" description="TNFR-Cys" evidence="6">
    <location>
        <begin position="53"/>
        <end position="97"/>
    </location>
</feature>
<organism evidence="7 8">
    <name type="scientific">Polyodon spathula</name>
    <name type="common">North American paddlefish</name>
    <name type="synonym">Squalus spathula</name>
    <dbReference type="NCBI Taxonomy" id="7913"/>
    <lineage>
        <taxon>Eukaryota</taxon>
        <taxon>Metazoa</taxon>
        <taxon>Chordata</taxon>
        <taxon>Craniata</taxon>
        <taxon>Vertebrata</taxon>
        <taxon>Euteleostomi</taxon>
        <taxon>Actinopterygii</taxon>
        <taxon>Chondrostei</taxon>
        <taxon>Acipenseriformes</taxon>
        <taxon>Polyodontidae</taxon>
        <taxon>Polyodon</taxon>
    </lineage>
</organism>
<dbReference type="PROSITE" id="PS00652">
    <property type="entry name" value="TNFR_NGFR_1"/>
    <property type="match status" value="1"/>
</dbReference>
<feature type="repeat" description="TNFR-Cys" evidence="5">
    <location>
        <begin position="9"/>
        <end position="52"/>
    </location>
</feature>
<keyword evidence="3 5" id="KW-1015">Disulfide bond</keyword>
<evidence type="ECO:0000256" key="1">
    <source>
        <dbReference type="ARBA" id="ARBA00022729"/>
    </source>
</evidence>
<evidence type="ECO:0000256" key="2">
    <source>
        <dbReference type="ARBA" id="ARBA00022737"/>
    </source>
</evidence>
<feature type="disulfide bond" evidence="5">
    <location>
        <begin position="10"/>
        <end position="25"/>
    </location>
</feature>
<dbReference type="PANTHER" id="PTHR47386:SF1">
    <property type="entry name" value="TUMOR NECROSIS FACTOR RECEPTOR SUPERFAMILY MEMBER 1B"/>
    <property type="match status" value="1"/>
</dbReference>
<keyword evidence="4" id="KW-0325">Glycoprotein</keyword>
<accession>A0ABS2XF92</accession>
<feature type="disulfide bond" evidence="5">
    <location>
        <begin position="79"/>
        <end position="97"/>
    </location>
</feature>
<comment type="caution">
    <text evidence="7">The sequence shown here is derived from an EMBL/GenBank/DDBJ whole genome shotgun (WGS) entry which is preliminary data.</text>
</comment>
<comment type="caution">
    <text evidence="5">Lacks conserved residue(s) required for the propagation of feature annotation.</text>
</comment>
<dbReference type="PROSITE" id="PS50050">
    <property type="entry name" value="TNFR_NGFR_2"/>
    <property type="match status" value="2"/>
</dbReference>
<feature type="non-terminal residue" evidence="7">
    <location>
        <position position="119"/>
    </location>
</feature>
<evidence type="ECO:0000313" key="8">
    <source>
        <dbReference type="Proteomes" id="UP001166093"/>
    </source>
</evidence>
<proteinExistence type="predicted"/>
<dbReference type="SUPFAM" id="SSF57586">
    <property type="entry name" value="TNF receptor-like"/>
    <property type="match status" value="2"/>
</dbReference>
<keyword evidence="8" id="KW-1185">Reference proteome</keyword>
<dbReference type="Gene3D" id="2.10.50.10">
    <property type="entry name" value="Tumor Necrosis Factor Receptor, subunit A, domain 2"/>
    <property type="match status" value="3"/>
</dbReference>
<reference evidence="7" key="1">
    <citation type="journal article" date="2021" name="Cell">
        <title>Tracing the genetic footprints of vertebrate landing in non-teleost ray-finned fishes.</title>
        <authorList>
            <person name="Bi X."/>
            <person name="Wang K."/>
            <person name="Yang L."/>
            <person name="Pan H."/>
            <person name="Jiang H."/>
            <person name="Wei Q."/>
            <person name="Fang M."/>
            <person name="Yu H."/>
            <person name="Zhu C."/>
            <person name="Cai Y."/>
            <person name="He Y."/>
            <person name="Gan X."/>
            <person name="Zeng H."/>
            <person name="Yu D."/>
            <person name="Zhu Y."/>
            <person name="Jiang H."/>
            <person name="Qiu Q."/>
            <person name="Yang H."/>
            <person name="Zhang Y.E."/>
            <person name="Wang W."/>
            <person name="Zhu M."/>
            <person name="He S."/>
            <person name="Zhang G."/>
        </authorList>
    </citation>
    <scope>NUCLEOTIDE SEQUENCE</scope>
    <source>
        <strain evidence="7">Pddl_001</strain>
    </source>
</reference>
<name>A0ABS2XF92_POLSP</name>
<feature type="non-terminal residue" evidence="7">
    <location>
        <position position="1"/>
    </location>
</feature>
<gene>
    <name evidence="7" type="primary">Tnfrsf1b</name>
    <name evidence="7" type="ORF">GTO93_0008336</name>
</gene>
<sequence>MASDTQCKPCRERTYTSIWNYSPQCFRCPGACREEDGMVESSPCTLFSPRLCECVEGMFCVLRRDSIPSCEMCQTRTWCEPGFGASGPESVDQDTVCSPCEPGSFSSQPSSAPCRRHTE</sequence>
<evidence type="ECO:0000256" key="3">
    <source>
        <dbReference type="ARBA" id="ARBA00023157"/>
    </source>
</evidence>
<dbReference type="EMBL" id="JAAWVQ010024752">
    <property type="protein sequence ID" value="MBN3272824.1"/>
    <property type="molecule type" value="Genomic_DNA"/>
</dbReference>
<feature type="repeat" description="TNFR-Cys" evidence="5">
    <location>
        <begin position="53"/>
        <end position="97"/>
    </location>
</feature>
<evidence type="ECO:0000256" key="5">
    <source>
        <dbReference type="PROSITE-ProRule" id="PRU00206"/>
    </source>
</evidence>
<dbReference type="SMART" id="SM00208">
    <property type="entry name" value="TNFR"/>
    <property type="match status" value="2"/>
</dbReference>
<protein>
    <submittedName>
        <fullName evidence="7">TNR1B factor</fullName>
    </submittedName>
</protein>
<dbReference type="InterPro" id="IPR001368">
    <property type="entry name" value="TNFR/NGFR_Cys_rich_reg"/>
</dbReference>
<dbReference type="PANTHER" id="PTHR47386">
    <property type="entry name" value="TUMOR NECROSIS FACTOR RECEPTOR SUPERFAMILY MEMBER 1B"/>
    <property type="match status" value="1"/>
</dbReference>
<feature type="domain" description="TNFR-Cys" evidence="6">
    <location>
        <begin position="9"/>
        <end position="52"/>
    </location>
</feature>
<dbReference type="Pfam" id="PF00020">
    <property type="entry name" value="TNFR_c6"/>
    <property type="match status" value="1"/>
</dbReference>
<evidence type="ECO:0000313" key="7">
    <source>
        <dbReference type="EMBL" id="MBN3272824.1"/>
    </source>
</evidence>
<dbReference type="Proteomes" id="UP001166093">
    <property type="component" value="Unassembled WGS sequence"/>
</dbReference>